<feature type="transmembrane region" description="Helical" evidence="6">
    <location>
        <begin position="296"/>
        <end position="323"/>
    </location>
</feature>
<protein>
    <submittedName>
        <fullName evidence="8">RND superfamily putative drug exporter</fullName>
    </submittedName>
</protein>
<name>A0ABT9WYG8_9BACI</name>
<accession>A0ABT9WYG8</accession>
<evidence type="ECO:0000313" key="8">
    <source>
        <dbReference type="EMBL" id="MDQ0178289.1"/>
    </source>
</evidence>
<dbReference type="InterPro" id="IPR050545">
    <property type="entry name" value="Mycobact_MmpL"/>
</dbReference>
<dbReference type="RefSeq" id="WP_307232979.1">
    <property type="nucleotide sequence ID" value="NZ_JAUSTT010000039.1"/>
</dbReference>
<evidence type="ECO:0000256" key="6">
    <source>
        <dbReference type="SAM" id="Phobius"/>
    </source>
</evidence>
<feature type="domain" description="SSD" evidence="7">
    <location>
        <begin position="193"/>
        <end position="321"/>
    </location>
</feature>
<keyword evidence="9" id="KW-1185">Reference proteome</keyword>
<feature type="transmembrane region" description="Helical" evidence="6">
    <location>
        <begin position="270"/>
        <end position="290"/>
    </location>
</feature>
<dbReference type="SUPFAM" id="SSF82866">
    <property type="entry name" value="Multidrug efflux transporter AcrB transmembrane domain"/>
    <property type="match status" value="2"/>
</dbReference>
<feature type="transmembrane region" description="Helical" evidence="6">
    <location>
        <begin position="564"/>
        <end position="582"/>
    </location>
</feature>
<dbReference type="InterPro" id="IPR004869">
    <property type="entry name" value="MMPL_dom"/>
</dbReference>
<feature type="transmembrane region" description="Helical" evidence="6">
    <location>
        <begin position="220"/>
        <end position="244"/>
    </location>
</feature>
<dbReference type="Gene3D" id="1.20.1640.10">
    <property type="entry name" value="Multidrug efflux transporter AcrB transmembrane domain"/>
    <property type="match status" value="2"/>
</dbReference>
<keyword evidence="3 6" id="KW-0812">Transmembrane</keyword>
<dbReference type="PANTHER" id="PTHR33406:SF13">
    <property type="entry name" value="MEMBRANE PROTEIN YDFJ"/>
    <property type="match status" value="1"/>
</dbReference>
<feature type="transmembrane region" description="Helical" evidence="6">
    <location>
        <begin position="645"/>
        <end position="665"/>
    </location>
</feature>
<comment type="caution">
    <text evidence="8">The sequence shown here is derived from an EMBL/GenBank/DDBJ whole genome shotgun (WGS) entry which is preliminary data.</text>
</comment>
<sequence>MKKLGLFSYQHRKLILVFWFLLVIIAGFFAFKLPAILGGSGFEMEGSYKEVKTLMEDHFDIPESSLIVVFEKKQHVNDEAFQTYIEETLERIAKIDEVEAITSPLDKQENRKGNYAYAVVSFSKPAHEMKQEVANMRQALVNKQDMSVGLTGAPLIEEDMSEASQNDLFRAEMIGLPVALIVLLLAFRGIIAALVPLVTGLVSVAAAMGLLYLTGQHLELSIFVLNTVPMIGLALGIDFALLFVNRFREELENQTTEHAIVKTVETSGRAIVFSGLCVLLGLTGMLFIQVGVFQAIAIGGIAVVLTSVLAANTFLPALLSLLGPHINKWIILKETKKKANKWHAFAAFVMKHPVIMAVTATVVLIIGLLPIADIKLTIPEADALPASYESRTVYETFEKNFLEENETAIPMIVKANENMLDLASLKKLESLTETLKKEKLVTKVDSVLSISGLNAEAFHTIYENEEQRKALQGLVDKTIHKEETLLTVTIAADASSKTAKDWVRNWKDKETDLQLLVGGKATFHQEVFDEISHKALYSLGFIFLSTYIVLFFAFHSVLIPLKAIFMNILSLGATFGIIVWLFQGGHLGNDASDIALMIPVFAFSIVFGLSMDYEVFLISRIHEVYKETGDNNRATLEGLTSTSKIITSAAAIMIVITGAFAFTGVVPVKQMGVAVALAIFIDATIVRMVLVPSLMKLLGNLNWWAPKILRRRVKKQAKDY</sequence>
<dbReference type="EMBL" id="JAUSTT010000039">
    <property type="protein sequence ID" value="MDQ0178289.1"/>
    <property type="molecule type" value="Genomic_DNA"/>
</dbReference>
<dbReference type="PROSITE" id="PS50156">
    <property type="entry name" value="SSD"/>
    <property type="match status" value="1"/>
</dbReference>
<reference evidence="8 9" key="1">
    <citation type="submission" date="2023-07" db="EMBL/GenBank/DDBJ databases">
        <title>Genomic Encyclopedia of Type Strains, Phase IV (KMG-IV): sequencing the most valuable type-strain genomes for metagenomic binning, comparative biology and taxonomic classification.</title>
        <authorList>
            <person name="Goeker M."/>
        </authorList>
    </citation>
    <scope>NUCLEOTIDE SEQUENCE [LARGE SCALE GENOMIC DNA]</scope>
    <source>
        <strain evidence="8 9">DSM 23837</strain>
    </source>
</reference>
<keyword evidence="5 6" id="KW-0472">Membrane</keyword>
<dbReference type="Proteomes" id="UP001223586">
    <property type="component" value="Unassembled WGS sequence"/>
</dbReference>
<evidence type="ECO:0000256" key="4">
    <source>
        <dbReference type="ARBA" id="ARBA00022989"/>
    </source>
</evidence>
<feature type="transmembrane region" description="Helical" evidence="6">
    <location>
        <begin position="535"/>
        <end position="557"/>
    </location>
</feature>
<keyword evidence="2" id="KW-1003">Cell membrane</keyword>
<evidence type="ECO:0000256" key="3">
    <source>
        <dbReference type="ARBA" id="ARBA00022692"/>
    </source>
</evidence>
<comment type="subcellular location">
    <subcellularLocation>
        <location evidence="1">Cell membrane</location>
        <topology evidence="1">Multi-pass membrane protein</topology>
    </subcellularLocation>
</comment>
<proteinExistence type="predicted"/>
<dbReference type="InterPro" id="IPR000731">
    <property type="entry name" value="SSD"/>
</dbReference>
<organism evidence="8 9">
    <name type="scientific">Bacillus chungangensis</name>
    <dbReference type="NCBI Taxonomy" id="587633"/>
    <lineage>
        <taxon>Bacteria</taxon>
        <taxon>Bacillati</taxon>
        <taxon>Bacillota</taxon>
        <taxon>Bacilli</taxon>
        <taxon>Bacillales</taxon>
        <taxon>Bacillaceae</taxon>
        <taxon>Bacillus</taxon>
    </lineage>
</organism>
<evidence type="ECO:0000256" key="2">
    <source>
        <dbReference type="ARBA" id="ARBA00022475"/>
    </source>
</evidence>
<feature type="transmembrane region" description="Helical" evidence="6">
    <location>
        <begin position="594"/>
        <end position="616"/>
    </location>
</feature>
<evidence type="ECO:0000259" key="7">
    <source>
        <dbReference type="PROSITE" id="PS50156"/>
    </source>
</evidence>
<feature type="transmembrane region" description="Helical" evidence="6">
    <location>
        <begin position="344"/>
        <end position="369"/>
    </location>
</feature>
<keyword evidence="4 6" id="KW-1133">Transmembrane helix</keyword>
<gene>
    <name evidence="8" type="ORF">J2S08_004193</name>
</gene>
<dbReference type="PANTHER" id="PTHR33406">
    <property type="entry name" value="MEMBRANE PROTEIN MJ1562-RELATED"/>
    <property type="match status" value="1"/>
</dbReference>
<dbReference type="Pfam" id="PF03176">
    <property type="entry name" value="MMPL"/>
    <property type="match status" value="2"/>
</dbReference>
<evidence type="ECO:0000313" key="9">
    <source>
        <dbReference type="Proteomes" id="UP001223586"/>
    </source>
</evidence>
<evidence type="ECO:0000256" key="1">
    <source>
        <dbReference type="ARBA" id="ARBA00004651"/>
    </source>
</evidence>
<evidence type="ECO:0000256" key="5">
    <source>
        <dbReference type="ARBA" id="ARBA00023136"/>
    </source>
</evidence>